<evidence type="ECO:0000256" key="14">
    <source>
        <dbReference type="RuleBase" id="RU000504"/>
    </source>
</evidence>
<organism evidence="17 18">
    <name type="scientific">Candidatus Magasanikbacteria bacterium CG10_big_fil_rev_8_21_14_0_10_40_10</name>
    <dbReference type="NCBI Taxonomy" id="1974648"/>
    <lineage>
        <taxon>Bacteria</taxon>
        <taxon>Candidatus Magasanikiibacteriota</taxon>
    </lineage>
</organism>
<evidence type="ECO:0000256" key="6">
    <source>
        <dbReference type="ARBA" id="ARBA00022723"/>
    </source>
</evidence>
<name>A0A2M6W3B1_9BACT</name>
<dbReference type="InterPro" id="IPR015806">
    <property type="entry name" value="Pyrv_Knase_insert_dom_sf"/>
</dbReference>
<evidence type="ECO:0000256" key="2">
    <source>
        <dbReference type="ARBA" id="ARBA00004997"/>
    </source>
</evidence>
<keyword evidence="10 14" id="KW-0460">Magnesium</keyword>
<dbReference type="Pfam" id="PF02887">
    <property type="entry name" value="PK_C"/>
    <property type="match status" value="1"/>
</dbReference>
<dbReference type="SUPFAM" id="SSF51621">
    <property type="entry name" value="Phosphoenolpyruvate/pyruvate domain"/>
    <property type="match status" value="1"/>
</dbReference>
<reference evidence="18" key="1">
    <citation type="submission" date="2017-09" db="EMBL/GenBank/DDBJ databases">
        <title>Depth-based differentiation of microbial function through sediment-hosted aquifers and enrichment of novel symbionts in the deep terrestrial subsurface.</title>
        <authorList>
            <person name="Probst A.J."/>
            <person name="Ladd B."/>
            <person name="Jarett J.K."/>
            <person name="Geller-Mcgrath D.E."/>
            <person name="Sieber C.M.K."/>
            <person name="Emerson J.B."/>
            <person name="Anantharaman K."/>
            <person name="Thomas B.C."/>
            <person name="Malmstrom R."/>
            <person name="Stieglmeier M."/>
            <person name="Klingl A."/>
            <person name="Woyke T."/>
            <person name="Ryan C.M."/>
            <person name="Banfield J.F."/>
        </authorList>
    </citation>
    <scope>NUCLEOTIDE SEQUENCE [LARGE SCALE GENOMIC DNA]</scope>
</reference>
<protein>
    <recommendedName>
        <fullName evidence="4 13">Pyruvate kinase</fullName>
        <ecNumber evidence="4 13">2.7.1.40</ecNumber>
    </recommendedName>
</protein>
<dbReference type="Pfam" id="PF00224">
    <property type="entry name" value="PK"/>
    <property type="match status" value="1"/>
</dbReference>
<dbReference type="Gene3D" id="3.40.1380.20">
    <property type="entry name" value="Pyruvate kinase, C-terminal domain"/>
    <property type="match status" value="1"/>
</dbReference>
<evidence type="ECO:0000259" key="15">
    <source>
        <dbReference type="Pfam" id="PF00224"/>
    </source>
</evidence>
<dbReference type="GO" id="GO:0030955">
    <property type="term" value="F:potassium ion binding"/>
    <property type="evidence" value="ECO:0007669"/>
    <property type="project" value="UniProtKB-UniRule"/>
</dbReference>
<sequence>MPNQTKIGATIGPACADVKTLVKMIKAGLNFARLNFSHGSYENMHVLIKNIRQAEKITGHPVAIMQDLSGPKLRIGELPEAGVKIKIGQEIVLDTSLAKLKGENIPLAYPDLQLHLEADQRVLIDDGRIELKIKQITGTKIICAVVEGSLIKTHKGLNLPDSRLDLSALTDKDLLDLHFGISEGVDVVAMSFVRNAKDMMDLRWKIKEFERDLLKIRDFNIQIIAKIERHEAVNNFEEILEASDGIMVARGDLGLEVPAAQVPLAQKKMIDLCNRRAKPVIVATQLLDSMRDNRRPTRAEVSDVSNAVIDHADALLLTNETAAGKYPVLTVKTMAQIIKETEKSSYDDLPLSFARKKGLRVHTAISELARVLSEEIGAKLILAASLSGETGRLISHVRPELPILVATADESVRRQLNISWGIRPFFLEQCHSIEELIDRSIMYIKKNKIAKKGDLMVLVAGQPVGTAGNVNLVEVREVV</sequence>
<dbReference type="NCBIfam" id="NF004978">
    <property type="entry name" value="PRK06354.1"/>
    <property type="match status" value="1"/>
</dbReference>
<dbReference type="EC" id="2.7.1.40" evidence="4 13"/>
<evidence type="ECO:0000256" key="13">
    <source>
        <dbReference type="NCBIfam" id="TIGR01064"/>
    </source>
</evidence>
<evidence type="ECO:0000313" key="17">
    <source>
        <dbReference type="EMBL" id="PIT87272.1"/>
    </source>
</evidence>
<comment type="cofactor">
    <cofactor evidence="1">
        <name>K(+)</name>
        <dbReference type="ChEBI" id="CHEBI:29103"/>
    </cofactor>
</comment>
<evidence type="ECO:0000256" key="11">
    <source>
        <dbReference type="ARBA" id="ARBA00023152"/>
    </source>
</evidence>
<keyword evidence="8 14" id="KW-0418">Kinase</keyword>
<dbReference type="PRINTS" id="PR01050">
    <property type="entry name" value="PYRUVTKNASE"/>
</dbReference>
<dbReference type="PROSITE" id="PS00110">
    <property type="entry name" value="PYRUVATE_KINASE"/>
    <property type="match status" value="1"/>
</dbReference>
<dbReference type="InterPro" id="IPR040442">
    <property type="entry name" value="Pyrv_kinase-like_dom_sf"/>
</dbReference>
<dbReference type="SUPFAM" id="SSF52935">
    <property type="entry name" value="PK C-terminal domain-like"/>
    <property type="match status" value="1"/>
</dbReference>
<dbReference type="NCBIfam" id="NF004491">
    <property type="entry name" value="PRK05826.1"/>
    <property type="match status" value="1"/>
</dbReference>
<dbReference type="Gene3D" id="3.20.20.60">
    <property type="entry name" value="Phosphoenolpyruvate-binding domains"/>
    <property type="match status" value="1"/>
</dbReference>
<dbReference type="InterPro" id="IPR015793">
    <property type="entry name" value="Pyrv_Knase_brl"/>
</dbReference>
<evidence type="ECO:0000256" key="5">
    <source>
        <dbReference type="ARBA" id="ARBA00022679"/>
    </source>
</evidence>
<dbReference type="GO" id="GO:0004743">
    <property type="term" value="F:pyruvate kinase activity"/>
    <property type="evidence" value="ECO:0007669"/>
    <property type="project" value="UniProtKB-UniRule"/>
</dbReference>
<dbReference type="GO" id="GO:0016301">
    <property type="term" value="F:kinase activity"/>
    <property type="evidence" value="ECO:0007669"/>
    <property type="project" value="UniProtKB-KW"/>
</dbReference>
<evidence type="ECO:0000313" key="18">
    <source>
        <dbReference type="Proteomes" id="UP000231183"/>
    </source>
</evidence>
<dbReference type="PANTHER" id="PTHR11817">
    <property type="entry name" value="PYRUVATE KINASE"/>
    <property type="match status" value="1"/>
</dbReference>
<comment type="catalytic activity">
    <reaction evidence="14">
        <text>pyruvate + ATP = phosphoenolpyruvate + ADP + H(+)</text>
        <dbReference type="Rhea" id="RHEA:18157"/>
        <dbReference type="ChEBI" id="CHEBI:15361"/>
        <dbReference type="ChEBI" id="CHEBI:15378"/>
        <dbReference type="ChEBI" id="CHEBI:30616"/>
        <dbReference type="ChEBI" id="CHEBI:58702"/>
        <dbReference type="ChEBI" id="CHEBI:456216"/>
        <dbReference type="EC" id="2.7.1.40"/>
    </reaction>
</comment>
<keyword evidence="6" id="KW-0479">Metal-binding</keyword>
<dbReference type="SUPFAM" id="SSF50800">
    <property type="entry name" value="PK beta-barrel domain-like"/>
    <property type="match status" value="1"/>
</dbReference>
<dbReference type="InterPro" id="IPR018209">
    <property type="entry name" value="Pyrv_Knase_AS"/>
</dbReference>
<evidence type="ECO:0000256" key="7">
    <source>
        <dbReference type="ARBA" id="ARBA00022741"/>
    </source>
</evidence>
<keyword evidence="11 14" id="KW-0324">Glycolysis</keyword>
<dbReference type="UniPathway" id="UPA00109">
    <property type="reaction ID" value="UER00188"/>
</dbReference>
<dbReference type="InterPro" id="IPR036918">
    <property type="entry name" value="Pyrv_Knase_C_sf"/>
</dbReference>
<evidence type="ECO:0000256" key="8">
    <source>
        <dbReference type="ARBA" id="ARBA00022777"/>
    </source>
</evidence>
<comment type="similarity">
    <text evidence="3 14">Belongs to the pyruvate kinase family.</text>
</comment>
<dbReference type="InterPro" id="IPR015795">
    <property type="entry name" value="Pyrv_Knase_C"/>
</dbReference>
<dbReference type="EMBL" id="PFBX01000043">
    <property type="protein sequence ID" value="PIT87272.1"/>
    <property type="molecule type" value="Genomic_DNA"/>
</dbReference>
<comment type="pathway">
    <text evidence="2 14">Carbohydrate degradation; glycolysis; pyruvate from D-glyceraldehyde 3-phosphate: step 5/5.</text>
</comment>
<evidence type="ECO:0000256" key="9">
    <source>
        <dbReference type="ARBA" id="ARBA00022840"/>
    </source>
</evidence>
<feature type="domain" description="Pyruvate kinase barrel" evidence="15">
    <location>
        <begin position="4"/>
        <end position="331"/>
    </location>
</feature>
<gene>
    <name evidence="17" type="primary">pyk</name>
    <name evidence="17" type="ORF">COU31_03860</name>
</gene>
<keyword evidence="5 14" id="KW-0808">Transferase</keyword>
<keyword evidence="7" id="KW-0547">Nucleotide-binding</keyword>
<dbReference type="Gene3D" id="2.40.33.10">
    <property type="entry name" value="PK beta-barrel domain-like"/>
    <property type="match status" value="1"/>
</dbReference>
<accession>A0A2M6W3B1</accession>
<dbReference type="InterPro" id="IPR011037">
    <property type="entry name" value="Pyrv_Knase-like_insert_dom_sf"/>
</dbReference>
<dbReference type="GO" id="GO:0005524">
    <property type="term" value="F:ATP binding"/>
    <property type="evidence" value="ECO:0007669"/>
    <property type="project" value="UniProtKB-KW"/>
</dbReference>
<dbReference type="InterPro" id="IPR015813">
    <property type="entry name" value="Pyrv/PenolPyrv_kinase-like_dom"/>
</dbReference>
<dbReference type="NCBIfam" id="TIGR01064">
    <property type="entry name" value="pyruv_kin"/>
    <property type="match status" value="1"/>
</dbReference>
<evidence type="ECO:0000256" key="1">
    <source>
        <dbReference type="ARBA" id="ARBA00001958"/>
    </source>
</evidence>
<proteinExistence type="inferred from homology"/>
<comment type="caution">
    <text evidence="17">The sequence shown here is derived from an EMBL/GenBank/DDBJ whole genome shotgun (WGS) entry which is preliminary data.</text>
</comment>
<evidence type="ECO:0000259" key="16">
    <source>
        <dbReference type="Pfam" id="PF02887"/>
    </source>
</evidence>
<feature type="domain" description="Pyruvate kinase C-terminal" evidence="16">
    <location>
        <begin position="364"/>
        <end position="475"/>
    </location>
</feature>
<evidence type="ECO:0000256" key="12">
    <source>
        <dbReference type="ARBA" id="ARBA00023317"/>
    </source>
</evidence>
<keyword evidence="12 17" id="KW-0670">Pyruvate</keyword>
<dbReference type="Proteomes" id="UP000231183">
    <property type="component" value="Unassembled WGS sequence"/>
</dbReference>
<evidence type="ECO:0000256" key="3">
    <source>
        <dbReference type="ARBA" id="ARBA00008663"/>
    </source>
</evidence>
<dbReference type="AlphaFoldDB" id="A0A2M6W3B1"/>
<dbReference type="InterPro" id="IPR001697">
    <property type="entry name" value="Pyr_Knase"/>
</dbReference>
<keyword evidence="9" id="KW-0067">ATP-binding</keyword>
<evidence type="ECO:0000256" key="10">
    <source>
        <dbReference type="ARBA" id="ARBA00022842"/>
    </source>
</evidence>
<evidence type="ECO:0000256" key="4">
    <source>
        <dbReference type="ARBA" id="ARBA00012142"/>
    </source>
</evidence>
<dbReference type="GO" id="GO:0000287">
    <property type="term" value="F:magnesium ion binding"/>
    <property type="evidence" value="ECO:0007669"/>
    <property type="project" value="UniProtKB-UniRule"/>
</dbReference>